<evidence type="ECO:0000313" key="2">
    <source>
        <dbReference type="Proteomes" id="UP000241986"/>
    </source>
</evidence>
<dbReference type="EMBL" id="PZKL01000045">
    <property type="protein sequence ID" value="PTH79136.1"/>
    <property type="molecule type" value="Genomic_DNA"/>
</dbReference>
<organism evidence="1 2">
    <name type="scientific">Aeromonas veronii</name>
    <dbReference type="NCBI Taxonomy" id="654"/>
    <lineage>
        <taxon>Bacteria</taxon>
        <taxon>Pseudomonadati</taxon>
        <taxon>Pseudomonadota</taxon>
        <taxon>Gammaproteobacteria</taxon>
        <taxon>Aeromonadales</taxon>
        <taxon>Aeromonadaceae</taxon>
        <taxon>Aeromonas</taxon>
    </lineage>
</organism>
<reference evidence="1 2" key="1">
    <citation type="submission" date="2018-03" db="EMBL/GenBank/DDBJ databases">
        <title>Aeromonas veronii whole genome sequencing and analysis.</title>
        <authorList>
            <person name="Xie H."/>
            <person name="Liu T."/>
            <person name="Wang K."/>
        </authorList>
    </citation>
    <scope>NUCLEOTIDE SEQUENCE [LARGE SCALE GENOMIC DNA]</scope>
    <source>
        <strain evidence="1 2">XH.VA.1</strain>
    </source>
</reference>
<dbReference type="Proteomes" id="UP000241986">
    <property type="component" value="Unassembled WGS sequence"/>
</dbReference>
<proteinExistence type="predicted"/>
<accession>A0A2T4MXF1</accession>
<sequence>MKDSTDTERQSYINYGLSLNSGFLSLSEKDREVLTRYLMSINKFVGKTKKNIKDPYSFFYRKCTIESMAAIKKIEKNLKKCSIIGEFTGYIYEEKNKGRMLHEITSEIKEMKQEKYSDYTQKDLLIKMMINATNSVYKNKSLPRTEVIQEQYRKCLSMS</sequence>
<dbReference type="RefSeq" id="WP_107684762.1">
    <property type="nucleotide sequence ID" value="NZ_PZKL01000045.1"/>
</dbReference>
<gene>
    <name evidence="1" type="ORF">DAA48_22150</name>
</gene>
<name>A0A2T4MXF1_AERVE</name>
<dbReference type="AlphaFoldDB" id="A0A2T4MXF1"/>
<comment type="caution">
    <text evidence="1">The sequence shown here is derived from an EMBL/GenBank/DDBJ whole genome shotgun (WGS) entry which is preliminary data.</text>
</comment>
<protein>
    <submittedName>
        <fullName evidence="1">Uncharacterized protein</fullName>
    </submittedName>
</protein>
<evidence type="ECO:0000313" key="1">
    <source>
        <dbReference type="EMBL" id="PTH79136.1"/>
    </source>
</evidence>